<evidence type="ECO:0000313" key="1">
    <source>
        <dbReference type="EMBL" id="DAF54379.1"/>
    </source>
</evidence>
<proteinExistence type="predicted"/>
<accession>A0A8S5SUA0</accession>
<reference evidence="1" key="1">
    <citation type="journal article" date="2021" name="Proc. Natl. Acad. Sci. U.S.A.">
        <title>A Catalog of Tens of Thousands of Viruses from Human Metagenomes Reveals Hidden Associations with Chronic Diseases.</title>
        <authorList>
            <person name="Tisza M.J."/>
            <person name="Buck C.B."/>
        </authorList>
    </citation>
    <scope>NUCLEOTIDE SEQUENCE</scope>
    <source>
        <strain evidence="1">CtnjE18</strain>
    </source>
</reference>
<organism evidence="1">
    <name type="scientific">Myoviridae sp. ctnjE18</name>
    <dbReference type="NCBI Taxonomy" id="2827706"/>
    <lineage>
        <taxon>Viruses</taxon>
        <taxon>Duplodnaviria</taxon>
        <taxon>Heunggongvirae</taxon>
        <taxon>Uroviricota</taxon>
        <taxon>Caudoviricetes</taxon>
    </lineage>
</organism>
<name>A0A8S5SUA0_9CAUD</name>
<dbReference type="EMBL" id="BK032678">
    <property type="protein sequence ID" value="DAF54379.1"/>
    <property type="molecule type" value="Genomic_DNA"/>
</dbReference>
<protein>
    <submittedName>
        <fullName evidence="1">Uncharacterized protein</fullName>
    </submittedName>
</protein>
<sequence length="40" mass="4847">MWIILVSFSKLLLECTRKRKAPQERGEAKERRYNNLLLLE</sequence>